<evidence type="ECO:0000313" key="4">
    <source>
        <dbReference type="Proteomes" id="UP000032221"/>
    </source>
</evidence>
<sequence length="324" mass="34684">MNQMATRSLLLTGATSGLGLGLAKRVVGQPGWHAVLPVRNAKRGEELKAALGDRAAAGTTHIVVCDQGSQESVRTAAAEIVRLVADGVIPPLRTVVLNAAVLRNDAHELGPDGIELTVATNLLAPHALLARISPQLAADARVMIVGSPTIRQTLFQRLARVKTAQWQPLAEQCLPSDDGVQAYARTKLGLFYLSRAAGGLVPEGMSAAYFDPGVMPGTNILRERGQFSQVYWRRVLPYIAWTFGGVTVGRGARSMSPYVLHQKSMGDSGFLSVKWGKRAPAVDPARVHEYFVEANDITGIGESDAAPWWSQPDRLLGQAVGPRA</sequence>
<dbReference type="EMBL" id="JXST01000036">
    <property type="protein sequence ID" value="KIU14819.1"/>
    <property type="molecule type" value="Genomic_DNA"/>
</dbReference>
<gene>
    <name evidence="3" type="ORF">TL10_22140</name>
</gene>
<dbReference type="InterPro" id="IPR036291">
    <property type="entry name" value="NAD(P)-bd_dom_sf"/>
</dbReference>
<dbReference type="GO" id="GO:0016491">
    <property type="term" value="F:oxidoreductase activity"/>
    <property type="evidence" value="ECO:0007669"/>
    <property type="project" value="UniProtKB-KW"/>
</dbReference>
<dbReference type="PATRIC" id="fig|280871.6.peg.4584"/>
<comment type="caution">
    <text evidence="3">The sequence shown here is derived from an EMBL/GenBank/DDBJ whole genome shotgun (WGS) entry which is preliminary data.</text>
</comment>
<organism evidence="3 4">
    <name type="scientific">Mycolicibacterium llatzerense</name>
    <dbReference type="NCBI Taxonomy" id="280871"/>
    <lineage>
        <taxon>Bacteria</taxon>
        <taxon>Bacillati</taxon>
        <taxon>Actinomycetota</taxon>
        <taxon>Actinomycetes</taxon>
        <taxon>Mycobacteriales</taxon>
        <taxon>Mycobacteriaceae</taxon>
        <taxon>Mycolicibacterium</taxon>
    </lineage>
</organism>
<dbReference type="PANTHER" id="PTHR24320">
    <property type="entry name" value="RETINOL DEHYDROGENASE"/>
    <property type="match status" value="1"/>
</dbReference>
<dbReference type="AlphaFoldDB" id="A0A0D1JQF0"/>
<dbReference type="OrthoDB" id="3237043at2"/>
<comment type="similarity">
    <text evidence="1">Belongs to the short-chain dehydrogenases/reductases (SDR) family.</text>
</comment>
<dbReference type="STRING" id="280871.TL10_22140"/>
<protein>
    <submittedName>
        <fullName evidence="3">Short-chain dehydrogenase</fullName>
    </submittedName>
</protein>
<evidence type="ECO:0000256" key="1">
    <source>
        <dbReference type="ARBA" id="ARBA00006484"/>
    </source>
</evidence>
<proteinExistence type="inferred from homology"/>
<dbReference type="PANTHER" id="PTHR24320:SF148">
    <property type="entry name" value="NAD(P)-BINDING ROSSMANN-FOLD SUPERFAMILY PROTEIN"/>
    <property type="match status" value="1"/>
</dbReference>
<keyword evidence="4" id="KW-1185">Reference proteome</keyword>
<reference evidence="3 4" key="1">
    <citation type="submission" date="2015-01" db="EMBL/GenBank/DDBJ databases">
        <title>Genome sequence of Mycobacterium llatzerense and Mycobacterium immunogenum recovered from brain abscess.</title>
        <authorList>
            <person name="Greninger A.L."/>
            <person name="Langelier C."/>
            <person name="Cunningham G."/>
            <person name="Chiu C.Y."/>
            <person name="Miller S."/>
        </authorList>
    </citation>
    <scope>NUCLEOTIDE SEQUENCE [LARGE SCALE GENOMIC DNA]</scope>
    <source>
        <strain evidence="3 4">CLUC14</strain>
    </source>
</reference>
<dbReference type="Proteomes" id="UP000032221">
    <property type="component" value="Unassembled WGS sequence"/>
</dbReference>
<dbReference type="InterPro" id="IPR002347">
    <property type="entry name" value="SDR_fam"/>
</dbReference>
<accession>A0A0D1JQF0</accession>
<dbReference type="Gene3D" id="3.40.50.720">
    <property type="entry name" value="NAD(P)-binding Rossmann-like Domain"/>
    <property type="match status" value="1"/>
</dbReference>
<keyword evidence="2" id="KW-0560">Oxidoreductase</keyword>
<dbReference type="Pfam" id="PF00106">
    <property type="entry name" value="adh_short"/>
    <property type="match status" value="1"/>
</dbReference>
<dbReference type="SUPFAM" id="SSF51735">
    <property type="entry name" value="NAD(P)-binding Rossmann-fold domains"/>
    <property type="match status" value="1"/>
</dbReference>
<evidence type="ECO:0000256" key="2">
    <source>
        <dbReference type="ARBA" id="ARBA00023002"/>
    </source>
</evidence>
<name>A0A0D1JQF0_9MYCO</name>
<evidence type="ECO:0000313" key="3">
    <source>
        <dbReference type="EMBL" id="KIU14819.1"/>
    </source>
</evidence>